<accession>A0A8S9UK91</accession>
<dbReference type="EMBL" id="JAACNO010001608">
    <property type="protein sequence ID" value="KAF4138878.1"/>
    <property type="molecule type" value="Genomic_DNA"/>
</dbReference>
<protein>
    <recommendedName>
        <fullName evidence="3">Secreted RxLR effector peptide protein</fullName>
    </recommendedName>
</protein>
<sequence length="272" mass="31099">MISGEIGKLAGLIKTGAVKIGENLNLGYWLPISQSTEDILKLFRLENGLDRALSSPDVKRMETYLRSVNKYKRKNKMSVLGVFSAYYGDDAVATVLVSAQRTKKSESKFQTILQLRNAQLSGWLKDDESVDDVFRLLKLHTDGYSALGSPKLEALDYYMKMFNREKSGQETLLQVLTNGFDGEHNLAKLLIRAKKDPRTSELANAMENALLNKWLSSKSRPVDVLKMLKLNEYMDEALLDPTYHTFYLDVQRKKSPYQNVIDRDIYQELWGR</sequence>
<comment type="caution">
    <text evidence="1">The sequence shown here is derived from an EMBL/GenBank/DDBJ whole genome shotgun (WGS) entry which is preliminary data.</text>
</comment>
<proteinExistence type="predicted"/>
<dbReference type="Proteomes" id="UP000704712">
    <property type="component" value="Unassembled WGS sequence"/>
</dbReference>
<reference evidence="1" key="1">
    <citation type="submission" date="2020-03" db="EMBL/GenBank/DDBJ databases">
        <title>Hybrid Assembly of Korean Phytophthora infestans isolates.</title>
        <authorList>
            <person name="Prokchorchik M."/>
            <person name="Lee Y."/>
            <person name="Seo J."/>
            <person name="Cho J.-H."/>
            <person name="Park Y.-E."/>
            <person name="Jang D.-C."/>
            <person name="Im J.-S."/>
            <person name="Choi J.-G."/>
            <person name="Park H.-J."/>
            <person name="Lee G.-B."/>
            <person name="Lee Y.-G."/>
            <person name="Hong S.-Y."/>
            <person name="Cho K."/>
            <person name="Sohn K.H."/>
        </authorList>
    </citation>
    <scope>NUCLEOTIDE SEQUENCE</scope>
    <source>
        <strain evidence="1">KR_2_A2</strain>
    </source>
</reference>
<name>A0A8S9UK91_PHYIN</name>
<dbReference type="AlphaFoldDB" id="A0A8S9UK91"/>
<evidence type="ECO:0000313" key="2">
    <source>
        <dbReference type="Proteomes" id="UP000704712"/>
    </source>
</evidence>
<gene>
    <name evidence="1" type="ORF">GN958_ATG11835</name>
</gene>
<organism evidence="1 2">
    <name type="scientific">Phytophthora infestans</name>
    <name type="common">Potato late blight agent</name>
    <name type="synonym">Botrytis infestans</name>
    <dbReference type="NCBI Taxonomy" id="4787"/>
    <lineage>
        <taxon>Eukaryota</taxon>
        <taxon>Sar</taxon>
        <taxon>Stramenopiles</taxon>
        <taxon>Oomycota</taxon>
        <taxon>Peronosporomycetes</taxon>
        <taxon>Peronosporales</taxon>
        <taxon>Peronosporaceae</taxon>
        <taxon>Phytophthora</taxon>
    </lineage>
</organism>
<evidence type="ECO:0000313" key="1">
    <source>
        <dbReference type="EMBL" id="KAF4138878.1"/>
    </source>
</evidence>
<evidence type="ECO:0008006" key="3">
    <source>
        <dbReference type="Google" id="ProtNLM"/>
    </source>
</evidence>